<organism evidence="2 4">
    <name type="scientific">Puccinia graminis f. sp. tritici</name>
    <dbReference type="NCBI Taxonomy" id="56615"/>
    <lineage>
        <taxon>Eukaryota</taxon>
        <taxon>Fungi</taxon>
        <taxon>Dikarya</taxon>
        <taxon>Basidiomycota</taxon>
        <taxon>Pucciniomycotina</taxon>
        <taxon>Pucciniomycetes</taxon>
        <taxon>Pucciniales</taxon>
        <taxon>Pucciniaceae</taxon>
        <taxon>Puccinia</taxon>
    </lineage>
</organism>
<keyword evidence="3" id="KW-1185">Reference proteome</keyword>
<name>A0A5B0SKZ3_PUCGR</name>
<dbReference type="AlphaFoldDB" id="A0A5B0SKZ3"/>
<dbReference type="EMBL" id="VSWC01000028">
    <property type="protein sequence ID" value="KAA1108456.1"/>
    <property type="molecule type" value="Genomic_DNA"/>
</dbReference>
<protein>
    <submittedName>
        <fullName evidence="2">Uncharacterized protein</fullName>
    </submittedName>
</protein>
<dbReference type="Proteomes" id="UP000325313">
    <property type="component" value="Unassembled WGS sequence"/>
</dbReference>
<evidence type="ECO:0000313" key="1">
    <source>
        <dbReference type="EMBL" id="KAA1108456.1"/>
    </source>
</evidence>
<accession>A0A5B0SKZ3</accession>
<evidence type="ECO:0000313" key="3">
    <source>
        <dbReference type="Proteomes" id="UP000324748"/>
    </source>
</evidence>
<evidence type="ECO:0000313" key="4">
    <source>
        <dbReference type="Proteomes" id="UP000325313"/>
    </source>
</evidence>
<proteinExistence type="predicted"/>
<evidence type="ECO:0000313" key="2">
    <source>
        <dbReference type="EMBL" id="KAA1138598.1"/>
    </source>
</evidence>
<reference evidence="3 4" key="1">
    <citation type="submission" date="2019-05" db="EMBL/GenBank/DDBJ databases">
        <title>Emergence of the Ug99 lineage of the wheat stem rust pathogen through somatic hybridization.</title>
        <authorList>
            <person name="Li F."/>
            <person name="Upadhyaya N.M."/>
            <person name="Sperschneider J."/>
            <person name="Matny O."/>
            <person name="Nguyen-Phuc H."/>
            <person name="Mago R."/>
            <person name="Raley C."/>
            <person name="Miller M.E."/>
            <person name="Silverstein K.A.T."/>
            <person name="Henningsen E."/>
            <person name="Hirsch C.D."/>
            <person name="Visser B."/>
            <person name="Pretorius Z.A."/>
            <person name="Steffenson B.J."/>
            <person name="Schwessinger B."/>
            <person name="Dodds P.N."/>
            <person name="Figueroa M."/>
        </authorList>
    </citation>
    <scope>NUCLEOTIDE SEQUENCE [LARGE SCALE GENOMIC DNA]</scope>
    <source>
        <strain evidence="1">21-0</strain>
        <strain evidence="2 4">Ug99</strain>
    </source>
</reference>
<dbReference type="EMBL" id="VDEP01000002">
    <property type="protein sequence ID" value="KAA1138598.1"/>
    <property type="molecule type" value="Genomic_DNA"/>
</dbReference>
<dbReference type="Proteomes" id="UP000324748">
    <property type="component" value="Unassembled WGS sequence"/>
</dbReference>
<gene>
    <name evidence="1" type="ORF">PGT21_013365</name>
    <name evidence="2" type="ORF">PGTUg99_030665</name>
</gene>
<comment type="caution">
    <text evidence="2">The sequence shown here is derived from an EMBL/GenBank/DDBJ whole genome shotgun (WGS) entry which is preliminary data.</text>
</comment>
<sequence length="57" mass="6009">MDLLRLANSSPQAGSLGIATSHAHMAMTLTGIARPCIVIRISREVSETDGGTSDLRE</sequence>